<evidence type="ECO:0000256" key="3">
    <source>
        <dbReference type="ARBA" id="ARBA00022722"/>
    </source>
</evidence>
<dbReference type="PANTHER" id="PTHR47649:SF1">
    <property type="entry name" value="RIBONUCLEASE D"/>
    <property type="match status" value="1"/>
</dbReference>
<keyword evidence="2 6" id="KW-0819">tRNA processing</keyword>
<dbReference type="GO" id="GO:0003676">
    <property type="term" value="F:nucleic acid binding"/>
    <property type="evidence" value="ECO:0007669"/>
    <property type="project" value="InterPro"/>
</dbReference>
<comment type="subcellular location">
    <subcellularLocation>
        <location evidence="6">Cytoplasm</location>
    </subcellularLocation>
</comment>
<organism evidence="8 9">
    <name type="scientific">Pseudoroseomonas cervicalis ATCC 49957</name>
    <dbReference type="NCBI Taxonomy" id="525371"/>
    <lineage>
        <taxon>Bacteria</taxon>
        <taxon>Pseudomonadati</taxon>
        <taxon>Pseudomonadota</taxon>
        <taxon>Alphaproteobacteria</taxon>
        <taxon>Acetobacterales</taxon>
        <taxon>Roseomonadaceae</taxon>
        <taxon>Roseomonas</taxon>
    </lineage>
</organism>
<dbReference type="InterPro" id="IPR051086">
    <property type="entry name" value="RNase_D-like"/>
</dbReference>
<evidence type="ECO:0000256" key="2">
    <source>
        <dbReference type="ARBA" id="ARBA00022694"/>
    </source>
</evidence>
<dbReference type="SMART" id="SM00341">
    <property type="entry name" value="HRDC"/>
    <property type="match status" value="1"/>
</dbReference>
<dbReference type="NCBIfam" id="TIGR01388">
    <property type="entry name" value="rnd"/>
    <property type="match status" value="1"/>
</dbReference>
<dbReference type="InterPro" id="IPR012337">
    <property type="entry name" value="RNaseH-like_sf"/>
</dbReference>
<evidence type="ECO:0000256" key="1">
    <source>
        <dbReference type="ARBA" id="ARBA00022490"/>
    </source>
</evidence>
<keyword evidence="4 6" id="KW-0378">Hydrolase</keyword>
<feature type="domain" description="HRDC" evidence="7">
    <location>
        <begin position="219"/>
        <end position="300"/>
    </location>
</feature>
<dbReference type="PROSITE" id="PS50967">
    <property type="entry name" value="HRDC"/>
    <property type="match status" value="1"/>
</dbReference>
<comment type="cofactor">
    <cofactor evidence="6">
        <name>a divalent metal cation</name>
        <dbReference type="ChEBI" id="CHEBI:60240"/>
    </cofactor>
</comment>
<dbReference type="Pfam" id="PF00570">
    <property type="entry name" value="HRDC"/>
    <property type="match status" value="1"/>
</dbReference>
<dbReference type="HAMAP" id="MF_01899">
    <property type="entry name" value="RNase_D"/>
    <property type="match status" value="1"/>
</dbReference>
<evidence type="ECO:0000259" key="7">
    <source>
        <dbReference type="PROSITE" id="PS50967"/>
    </source>
</evidence>
<dbReference type="AlphaFoldDB" id="D5RSG4"/>
<dbReference type="InterPro" id="IPR006292">
    <property type="entry name" value="RNase_D"/>
</dbReference>
<dbReference type="GO" id="GO:0008408">
    <property type="term" value="F:3'-5' exonuclease activity"/>
    <property type="evidence" value="ECO:0007669"/>
    <property type="project" value="InterPro"/>
</dbReference>
<evidence type="ECO:0000256" key="4">
    <source>
        <dbReference type="ARBA" id="ARBA00022801"/>
    </source>
</evidence>
<dbReference type="RefSeq" id="WP_007003056.1">
    <property type="nucleotide sequence ID" value="NZ_GG770777.1"/>
</dbReference>
<dbReference type="SUPFAM" id="SSF47819">
    <property type="entry name" value="HRDC-like"/>
    <property type="match status" value="2"/>
</dbReference>
<dbReference type="InterPro" id="IPR002562">
    <property type="entry name" value="3'-5'_exonuclease_dom"/>
</dbReference>
<dbReference type="OrthoDB" id="9800549at2"/>
<keyword evidence="5 6" id="KW-0269">Exonuclease</keyword>
<dbReference type="EC" id="3.1.13.5" evidence="6"/>
<dbReference type="CDD" id="cd06142">
    <property type="entry name" value="RNaseD_exo"/>
    <property type="match status" value="1"/>
</dbReference>
<comment type="caution">
    <text evidence="8">The sequence shown here is derived from an EMBL/GenBank/DDBJ whole genome shotgun (WGS) entry which is preliminary data.</text>
</comment>
<dbReference type="Proteomes" id="UP000005324">
    <property type="component" value="Unassembled WGS sequence"/>
</dbReference>
<evidence type="ECO:0000256" key="5">
    <source>
        <dbReference type="ARBA" id="ARBA00022839"/>
    </source>
</evidence>
<comment type="similarity">
    <text evidence="6">Belongs to the RNase D family.</text>
</comment>
<dbReference type="PANTHER" id="PTHR47649">
    <property type="entry name" value="RIBONUCLEASE D"/>
    <property type="match status" value="1"/>
</dbReference>
<dbReference type="SUPFAM" id="SSF53098">
    <property type="entry name" value="Ribonuclease H-like"/>
    <property type="match status" value="1"/>
</dbReference>
<dbReference type="InterPro" id="IPR002121">
    <property type="entry name" value="HRDC_dom"/>
</dbReference>
<dbReference type="HOGENOM" id="CLU_042387_0_0_5"/>
<gene>
    <name evidence="6 8" type="primary">rnd</name>
    <name evidence="8" type="ORF">HMPREF0731_4026</name>
</gene>
<dbReference type="EMBL" id="ADVL01000741">
    <property type="protein sequence ID" value="EFH09753.1"/>
    <property type="molecule type" value="Genomic_DNA"/>
</dbReference>
<dbReference type="InterPro" id="IPR010997">
    <property type="entry name" value="HRDC-like_sf"/>
</dbReference>
<dbReference type="InterPro" id="IPR036397">
    <property type="entry name" value="RNaseH_sf"/>
</dbReference>
<dbReference type="GO" id="GO:0042780">
    <property type="term" value="P:tRNA 3'-end processing"/>
    <property type="evidence" value="ECO:0007669"/>
    <property type="project" value="UniProtKB-UniRule"/>
</dbReference>
<accession>D5RSG4</accession>
<dbReference type="InterPro" id="IPR044876">
    <property type="entry name" value="HRDC_dom_sf"/>
</dbReference>
<evidence type="ECO:0000313" key="9">
    <source>
        <dbReference type="Proteomes" id="UP000005324"/>
    </source>
</evidence>
<proteinExistence type="inferred from homology"/>
<name>D5RSG4_9PROT</name>
<keyword evidence="9" id="KW-1185">Reference proteome</keyword>
<evidence type="ECO:0000256" key="6">
    <source>
        <dbReference type="HAMAP-Rule" id="MF_01899"/>
    </source>
</evidence>
<dbReference type="GO" id="GO:0005737">
    <property type="term" value="C:cytoplasm"/>
    <property type="evidence" value="ECO:0007669"/>
    <property type="project" value="UniProtKB-SubCell"/>
</dbReference>
<evidence type="ECO:0000313" key="8">
    <source>
        <dbReference type="EMBL" id="EFH09753.1"/>
    </source>
</evidence>
<comment type="catalytic activity">
    <reaction evidence="6">
        <text>Exonucleolytic cleavage that removes extra residues from the 3'-terminus of tRNA to produce 5'-mononucleotides.</text>
        <dbReference type="EC" id="3.1.13.5"/>
    </reaction>
</comment>
<comment type="function">
    <text evidence="6">Exonuclease involved in the 3' processing of various precursor tRNAs. Initiates hydrolysis at the 3'-terminus of an RNA molecule and releases 5'-mononucleotides.</text>
</comment>
<dbReference type="GO" id="GO:0000166">
    <property type="term" value="F:nucleotide binding"/>
    <property type="evidence" value="ECO:0007669"/>
    <property type="project" value="InterPro"/>
</dbReference>
<keyword evidence="1 6" id="KW-0963">Cytoplasm</keyword>
<reference evidence="8 9" key="1">
    <citation type="submission" date="2010-04" db="EMBL/GenBank/DDBJ databases">
        <authorList>
            <person name="Qin X."/>
            <person name="Bachman B."/>
            <person name="Battles P."/>
            <person name="Bell A."/>
            <person name="Bess C."/>
            <person name="Bickham C."/>
            <person name="Chaboub L."/>
            <person name="Chen D."/>
            <person name="Coyle M."/>
            <person name="Deiros D.R."/>
            <person name="Dinh H."/>
            <person name="Forbes L."/>
            <person name="Fowler G."/>
            <person name="Francisco L."/>
            <person name="Fu Q."/>
            <person name="Gubbala S."/>
            <person name="Hale W."/>
            <person name="Han Y."/>
            <person name="Hemphill L."/>
            <person name="Highlander S.K."/>
            <person name="Hirani K."/>
            <person name="Hogues M."/>
            <person name="Jackson L."/>
            <person name="Jakkamsetti A."/>
            <person name="Javaid M."/>
            <person name="Jiang H."/>
            <person name="Korchina V."/>
            <person name="Kovar C."/>
            <person name="Lara F."/>
            <person name="Lee S."/>
            <person name="Mata R."/>
            <person name="Mathew T."/>
            <person name="Moen C."/>
            <person name="Morales K."/>
            <person name="Munidasa M."/>
            <person name="Nazareth L."/>
            <person name="Ngo R."/>
            <person name="Nguyen L."/>
            <person name="Okwuonu G."/>
            <person name="Ongeri F."/>
            <person name="Patil S."/>
            <person name="Petrosino J."/>
            <person name="Pham C."/>
            <person name="Pham P."/>
            <person name="Pu L.-L."/>
            <person name="Puazo M."/>
            <person name="Raj R."/>
            <person name="Reid J."/>
            <person name="Rouhana J."/>
            <person name="Saada N."/>
            <person name="Shang Y."/>
            <person name="Simmons D."/>
            <person name="Thornton R."/>
            <person name="Warren J."/>
            <person name="Weissenberger G."/>
            <person name="Zhang J."/>
            <person name="Zhang L."/>
            <person name="Zhou C."/>
            <person name="Zhu D."/>
            <person name="Muzny D."/>
            <person name="Worley K."/>
            <person name="Gibbs R."/>
        </authorList>
    </citation>
    <scope>NUCLEOTIDE SEQUENCE [LARGE SCALE GENOMIC DNA]</scope>
    <source>
        <strain evidence="8 9">ATCC 49957</strain>
    </source>
</reference>
<dbReference type="SMART" id="SM00474">
    <property type="entry name" value="35EXOc"/>
    <property type="match status" value="1"/>
</dbReference>
<dbReference type="Pfam" id="PF01612">
    <property type="entry name" value="DNA_pol_A_exo1"/>
    <property type="match status" value="1"/>
</dbReference>
<keyword evidence="3 6" id="KW-0540">Nuclease</keyword>
<dbReference type="Gene3D" id="3.30.420.10">
    <property type="entry name" value="Ribonuclease H-like superfamily/Ribonuclease H"/>
    <property type="match status" value="1"/>
</dbReference>
<dbReference type="GO" id="GO:0033890">
    <property type="term" value="F:ribonuclease D activity"/>
    <property type="evidence" value="ECO:0007669"/>
    <property type="project" value="UniProtKB-UniRule"/>
</dbReference>
<protein>
    <recommendedName>
        <fullName evidence="6">Ribonuclease D</fullName>
        <shortName evidence="6">RNase D</shortName>
        <ecNumber evidence="6">3.1.13.5</ecNumber>
    </recommendedName>
</protein>
<dbReference type="Gene3D" id="1.10.150.80">
    <property type="entry name" value="HRDC domain"/>
    <property type="match status" value="1"/>
</dbReference>
<sequence length="394" mass="43007">MSRRNQAQDAAPVLITTTEALAELCARLRTEPFVTVDTEFMRERTYWPELCVVQLAGAEDVAVIDAQAEGLDLAPLGELLADPKVTKVFHAARQDVEICILRFGAPPRPLFDTQIAAMVAGFGDQASYDSLVRALAGAQIDKAHRFSDWAARPLSPAQINYAAADVTHLRRVYTALVERLTQEGRLSWVAEEMAELTDPATYRQDPETAWERLKPRSSNRRFLAAVQALAAWREREAQRVNIPRQRLVRDETLMEIAATSPSTAAELSRARGITKGFAEGKTGAGLLAALEAARALPDSELPEPARDARQGPPASPALVALLKVLLAAKAEEHDVAPRLIASSDELERLATESEPQIPALHGWRRQVFGQAALALKGGRLALGVEGRKVKLIQS</sequence>